<feature type="signal peptide" evidence="2">
    <location>
        <begin position="1"/>
        <end position="30"/>
    </location>
</feature>
<gene>
    <name evidence="8" type="ORF">LzC2_13740</name>
</gene>
<protein>
    <recommendedName>
        <fullName evidence="10">DUF1592 domain-containing protein</fullName>
    </recommendedName>
</protein>
<dbReference type="EMBL" id="WTPX01000031">
    <property type="protein sequence ID" value="NNJ25304.1"/>
    <property type="molecule type" value="Genomic_DNA"/>
</dbReference>
<dbReference type="InterPro" id="IPR036909">
    <property type="entry name" value="Cyt_c-like_dom_sf"/>
</dbReference>
<dbReference type="Proteomes" id="UP000609651">
    <property type="component" value="Unassembled WGS sequence"/>
</dbReference>
<dbReference type="SUPFAM" id="SSF46626">
    <property type="entry name" value="Cytochrome c"/>
    <property type="match status" value="1"/>
</dbReference>
<dbReference type="Pfam" id="PF07626">
    <property type="entry name" value="PSD3"/>
    <property type="match status" value="1"/>
</dbReference>
<dbReference type="Pfam" id="PF07624">
    <property type="entry name" value="PSD2"/>
    <property type="match status" value="1"/>
</dbReference>
<feature type="domain" description="DUF1592" evidence="6">
    <location>
        <begin position="428"/>
        <end position="556"/>
    </location>
</feature>
<keyword evidence="9" id="KW-1185">Reference proteome</keyword>
<dbReference type="Pfam" id="PF07637">
    <property type="entry name" value="PSD5"/>
    <property type="match status" value="1"/>
</dbReference>
<dbReference type="InterPro" id="IPR013039">
    <property type="entry name" value="DUF1588"/>
</dbReference>
<feature type="domain" description="DUF1588" evidence="5">
    <location>
        <begin position="600"/>
        <end position="697"/>
    </location>
</feature>
<evidence type="ECO:0000259" key="6">
    <source>
        <dbReference type="Pfam" id="PF07631"/>
    </source>
</evidence>
<feature type="chain" id="PRO_5046364584" description="DUF1592 domain-containing protein" evidence="2">
    <location>
        <begin position="31"/>
        <end position="815"/>
    </location>
</feature>
<sequence>MRFASSSAAALRLLATLLLPALLCPMTAPAGPIDAAEPESATHYRDFVRPQLVEYCGDCHDPDDEKNHVDFLAAASEQGINEDRGLWKSVAEQLRNRTMPPADSLFQPSEDERRELADWVDGFLRNTACDRGPYAGPVIARRLNRQEYDDTLRDLLFVDLKPAQDFPADGAGGEGFDNNAETLFSSPILLERYLTATSAVLDAAIVTPRLERAFVPSELLPETAAAGPRTVAPGETLTAPVTVYVEADVAVTVKLVEGAAGPVALRVDGVKVGTLPPDTAGGVPPRARAVVRLSRGVHSLELQNPGETPLQIEGVTAWDERPQTPSDATAAAHEALLGVAPGERLKDLRPAARSVLARLARRAFRRPVDSAEVDALMTLYDRAAERGDPWEEAIKLAARGVLLSPRFLFRTEPPAPDQSAEGEPTWVDDHALASRLSYFLWGSMPDERLFELAEAGRLSDPAVLDEQVDRMLEDPKASSFAEHFAGQWLGTRDVGGRIAPDANRFRPIFSSELLEDLNAQPREWFLYLLREDRPLREIIAADYVVLNDRLSWHYGLAEPPEKLRPDVGGSRDRGQKWMHEKEVDPTFRRFELEEADRDRRGGVLGLGGVLLASSYSHRTSPVLRGAWVLETLVGVKVPSPPANVPELKVGQNEKTTVRRKLARHREDPACSACHNLMDPLGFALDNYDIMGRWRTEEGGVKIDASANLPSGETFEGPGGLREVLLQQEDRVLRHLTAKMLGYALGRSLEDGDDCTIDRIVDEVQAEGGTARSLVKAVARSVPFRMVSRDAAPAPTASLEADAHESAPAGTTGANP</sequence>
<dbReference type="InterPro" id="IPR013042">
    <property type="entry name" value="DUF1592"/>
</dbReference>
<keyword evidence="2" id="KW-0732">Signal</keyword>
<evidence type="ECO:0000259" key="5">
    <source>
        <dbReference type="Pfam" id="PF07627"/>
    </source>
</evidence>
<accession>A0ABX1VB74</accession>
<evidence type="ECO:0000259" key="4">
    <source>
        <dbReference type="Pfam" id="PF07626"/>
    </source>
</evidence>
<dbReference type="InterPro" id="IPR013043">
    <property type="entry name" value="DUF1595"/>
</dbReference>
<organism evidence="8 9">
    <name type="scientific">Alienimonas chondri</name>
    <dbReference type="NCBI Taxonomy" id="2681879"/>
    <lineage>
        <taxon>Bacteria</taxon>
        <taxon>Pseudomonadati</taxon>
        <taxon>Planctomycetota</taxon>
        <taxon>Planctomycetia</taxon>
        <taxon>Planctomycetales</taxon>
        <taxon>Planctomycetaceae</taxon>
        <taxon>Alienimonas</taxon>
    </lineage>
</organism>
<feature type="domain" description="DUF1585" evidence="3">
    <location>
        <begin position="710"/>
        <end position="783"/>
    </location>
</feature>
<feature type="region of interest" description="Disordered" evidence="1">
    <location>
        <begin position="790"/>
        <end position="815"/>
    </location>
</feature>
<dbReference type="InterPro" id="IPR011478">
    <property type="entry name" value="DUF1585"/>
</dbReference>
<evidence type="ECO:0000259" key="7">
    <source>
        <dbReference type="Pfam" id="PF07637"/>
    </source>
</evidence>
<dbReference type="RefSeq" id="WP_171185163.1">
    <property type="nucleotide sequence ID" value="NZ_WTPX01000031.1"/>
</dbReference>
<proteinExistence type="predicted"/>
<evidence type="ECO:0000313" key="9">
    <source>
        <dbReference type="Proteomes" id="UP000609651"/>
    </source>
</evidence>
<evidence type="ECO:0000256" key="1">
    <source>
        <dbReference type="SAM" id="MobiDB-lite"/>
    </source>
</evidence>
<evidence type="ECO:0000313" key="8">
    <source>
        <dbReference type="EMBL" id="NNJ25304.1"/>
    </source>
</evidence>
<reference evidence="8 9" key="1">
    <citation type="journal article" date="2020" name="Syst. Appl. Microbiol.">
        <title>Alienimonas chondri sp. nov., a novel planctomycete isolated from the biofilm of the red alga Chondrus crispus.</title>
        <authorList>
            <person name="Vitorino I."/>
            <person name="Albuquerque L."/>
            <person name="Wiegand S."/>
            <person name="Kallscheuer N."/>
            <person name="da Costa M.S."/>
            <person name="Lobo-da-Cunha A."/>
            <person name="Jogler C."/>
            <person name="Lage O.M."/>
        </authorList>
    </citation>
    <scope>NUCLEOTIDE SEQUENCE [LARGE SCALE GENOMIC DNA]</scope>
    <source>
        <strain evidence="8 9">LzC2</strain>
    </source>
</reference>
<name>A0ABX1VB74_9PLAN</name>
<dbReference type="Pfam" id="PF07631">
    <property type="entry name" value="PSD4"/>
    <property type="match status" value="1"/>
</dbReference>
<comment type="caution">
    <text evidence="8">The sequence shown here is derived from an EMBL/GenBank/DDBJ whole genome shotgun (WGS) entry which is preliminary data.</text>
</comment>
<feature type="domain" description="DUF1595" evidence="7">
    <location>
        <begin position="352"/>
        <end position="412"/>
    </location>
</feature>
<evidence type="ECO:0008006" key="10">
    <source>
        <dbReference type="Google" id="ProtNLM"/>
    </source>
</evidence>
<evidence type="ECO:0000259" key="3">
    <source>
        <dbReference type="Pfam" id="PF07624"/>
    </source>
</evidence>
<dbReference type="Pfam" id="PF07627">
    <property type="entry name" value="PSCyt3"/>
    <property type="match status" value="1"/>
</dbReference>
<feature type="domain" description="DUF1587" evidence="4">
    <location>
        <begin position="141"/>
        <end position="205"/>
    </location>
</feature>
<dbReference type="InterPro" id="IPR013036">
    <property type="entry name" value="DUF1587"/>
</dbReference>
<evidence type="ECO:0000256" key="2">
    <source>
        <dbReference type="SAM" id="SignalP"/>
    </source>
</evidence>